<dbReference type="InterPro" id="IPR050954">
    <property type="entry name" value="ET_IronSulfur_Cluster-Binding"/>
</dbReference>
<dbReference type="Pfam" id="PF13247">
    <property type="entry name" value="Fer4_11"/>
    <property type="match status" value="1"/>
</dbReference>
<feature type="domain" description="4Fe-4S ferredoxin-type" evidence="5">
    <location>
        <begin position="4"/>
        <end position="34"/>
    </location>
</feature>
<evidence type="ECO:0000256" key="2">
    <source>
        <dbReference type="ARBA" id="ARBA00022723"/>
    </source>
</evidence>
<sequence>MPRYAMIIDVKKCIGCFACQVACQTQNELPPENALIRFEDKEEGKYPNVKYTVLPVQCQHCQDAPCVPVCPTTASYKHETGVTLVDKNKCMGCRRCIAACPYNVRTHIASEGVVQGCTLCLMTEVAKGHEPVCVQTCLTKARFFGDLDNPQGEFAKLLPKARPLRPDFGTKPTLLYIL</sequence>
<evidence type="ECO:0000256" key="4">
    <source>
        <dbReference type="ARBA" id="ARBA00023014"/>
    </source>
</evidence>
<protein>
    <submittedName>
        <fullName evidence="6">Prokaryotic molybdopterin-containing oxidoreductase family, iron-sulfur binding subunit</fullName>
    </submittedName>
</protein>
<keyword evidence="2" id="KW-0479">Metal-binding</keyword>
<dbReference type="RefSeq" id="WP_093690948.1">
    <property type="nucleotide sequence ID" value="NZ_FNBU01000019.1"/>
</dbReference>
<dbReference type="GO" id="GO:0046872">
    <property type="term" value="F:metal ion binding"/>
    <property type="evidence" value="ECO:0007669"/>
    <property type="project" value="UniProtKB-KW"/>
</dbReference>
<dbReference type="EMBL" id="FNBU01000019">
    <property type="protein sequence ID" value="SDF64383.1"/>
    <property type="molecule type" value="Genomic_DNA"/>
</dbReference>
<evidence type="ECO:0000313" key="7">
    <source>
        <dbReference type="Proteomes" id="UP000243333"/>
    </source>
</evidence>
<organism evidence="6 7">
    <name type="scientific">Sporolituus thermophilus DSM 23256</name>
    <dbReference type="NCBI Taxonomy" id="1123285"/>
    <lineage>
        <taxon>Bacteria</taxon>
        <taxon>Bacillati</taxon>
        <taxon>Bacillota</taxon>
        <taxon>Negativicutes</taxon>
        <taxon>Selenomonadales</taxon>
        <taxon>Sporomusaceae</taxon>
        <taxon>Sporolituus</taxon>
    </lineage>
</organism>
<evidence type="ECO:0000313" key="6">
    <source>
        <dbReference type="EMBL" id="SDF64383.1"/>
    </source>
</evidence>
<keyword evidence="3" id="KW-0408">Iron</keyword>
<dbReference type="STRING" id="1123285.SAMN05660235_02268"/>
<dbReference type="AlphaFoldDB" id="A0A1G7MRH5"/>
<gene>
    <name evidence="6" type="ORF">SAMN05660235_02268</name>
</gene>
<dbReference type="PANTHER" id="PTHR43177:SF3">
    <property type="entry name" value="PROTEIN NRFC HOMOLOG"/>
    <property type="match status" value="1"/>
</dbReference>
<evidence type="ECO:0000256" key="1">
    <source>
        <dbReference type="ARBA" id="ARBA00022485"/>
    </source>
</evidence>
<dbReference type="GO" id="GO:0051539">
    <property type="term" value="F:4 iron, 4 sulfur cluster binding"/>
    <property type="evidence" value="ECO:0007669"/>
    <property type="project" value="UniProtKB-KW"/>
</dbReference>
<proteinExistence type="predicted"/>
<keyword evidence="4" id="KW-0411">Iron-sulfur</keyword>
<dbReference type="Gene3D" id="3.30.70.20">
    <property type="match status" value="2"/>
</dbReference>
<name>A0A1G7MRH5_9FIRM</name>
<dbReference type="SUPFAM" id="SSF54862">
    <property type="entry name" value="4Fe-4S ferredoxins"/>
    <property type="match status" value="1"/>
</dbReference>
<feature type="domain" description="4Fe-4S ferredoxin-type" evidence="5">
    <location>
        <begin position="81"/>
        <end position="111"/>
    </location>
</feature>
<dbReference type="CDD" id="cd10551">
    <property type="entry name" value="PsrB"/>
    <property type="match status" value="1"/>
</dbReference>
<accession>A0A1G7MRH5</accession>
<keyword evidence="1" id="KW-0004">4Fe-4S</keyword>
<dbReference type="PANTHER" id="PTHR43177">
    <property type="entry name" value="PROTEIN NRFC"/>
    <property type="match status" value="1"/>
</dbReference>
<dbReference type="OrthoDB" id="9810688at2"/>
<feature type="domain" description="4Fe-4S ferredoxin-type" evidence="5">
    <location>
        <begin position="49"/>
        <end position="80"/>
    </location>
</feature>
<reference evidence="7" key="1">
    <citation type="submission" date="2016-10" db="EMBL/GenBank/DDBJ databases">
        <authorList>
            <person name="Varghese N."/>
            <person name="Submissions S."/>
        </authorList>
    </citation>
    <scope>NUCLEOTIDE SEQUENCE [LARGE SCALE GENOMIC DNA]</scope>
    <source>
        <strain evidence="7">DSM 23256</strain>
    </source>
</reference>
<dbReference type="Proteomes" id="UP000243333">
    <property type="component" value="Unassembled WGS sequence"/>
</dbReference>
<dbReference type="PROSITE" id="PS00198">
    <property type="entry name" value="4FE4S_FER_1"/>
    <property type="match status" value="1"/>
</dbReference>
<evidence type="ECO:0000256" key="3">
    <source>
        <dbReference type="ARBA" id="ARBA00023004"/>
    </source>
</evidence>
<keyword evidence="7" id="KW-1185">Reference proteome</keyword>
<evidence type="ECO:0000259" key="5">
    <source>
        <dbReference type="PROSITE" id="PS51379"/>
    </source>
</evidence>
<dbReference type="PROSITE" id="PS51379">
    <property type="entry name" value="4FE4S_FER_2"/>
    <property type="match status" value="3"/>
</dbReference>
<dbReference type="InterPro" id="IPR017896">
    <property type="entry name" value="4Fe4S_Fe-S-bd"/>
</dbReference>
<dbReference type="InterPro" id="IPR017900">
    <property type="entry name" value="4Fe4S_Fe_S_CS"/>
</dbReference>